<accession>A0A7J5UJB0</accession>
<keyword evidence="3" id="KW-1185">Reference proteome</keyword>
<dbReference type="Proteomes" id="UP000451860">
    <property type="component" value="Unassembled WGS sequence"/>
</dbReference>
<protein>
    <submittedName>
        <fullName evidence="2">Uncharacterized protein</fullName>
    </submittedName>
</protein>
<dbReference type="AlphaFoldDB" id="A0A7J5UJB0"/>
<dbReference type="OrthoDB" id="1551186at2"/>
<dbReference type="Pfam" id="PF19851">
    <property type="entry name" value="DUF6326"/>
    <property type="match status" value="1"/>
</dbReference>
<name>A0A7J5UJB0_9MICO</name>
<evidence type="ECO:0000256" key="1">
    <source>
        <dbReference type="SAM" id="Phobius"/>
    </source>
</evidence>
<dbReference type="InterPro" id="IPR046289">
    <property type="entry name" value="DUF6326"/>
</dbReference>
<feature type="transmembrane region" description="Helical" evidence="1">
    <location>
        <begin position="69"/>
        <end position="89"/>
    </location>
</feature>
<proteinExistence type="predicted"/>
<evidence type="ECO:0000313" key="3">
    <source>
        <dbReference type="Proteomes" id="UP000451860"/>
    </source>
</evidence>
<keyword evidence="1" id="KW-0472">Membrane</keyword>
<keyword evidence="1" id="KW-1133">Transmembrane helix</keyword>
<gene>
    <name evidence="2" type="ORF">GB883_19190</name>
</gene>
<evidence type="ECO:0000313" key="2">
    <source>
        <dbReference type="EMBL" id="KAE8762469.1"/>
    </source>
</evidence>
<reference evidence="2 3" key="1">
    <citation type="submission" date="2019-10" db="EMBL/GenBank/DDBJ databases">
        <title>Georgenia wutianyii sp. nov. and Georgenia yuyongxinii sp. nov. isolated from plateau pika (Ochotona curzoniae) in the Qinghai-Tibet plateau of China.</title>
        <authorList>
            <person name="Tian Z."/>
        </authorList>
    </citation>
    <scope>NUCLEOTIDE SEQUENCE [LARGE SCALE GENOMIC DNA]</scope>
    <source>
        <strain evidence="2 3">DSM 21501</strain>
    </source>
</reference>
<organism evidence="2 3">
    <name type="scientific">Georgenia thermotolerans</name>
    <dbReference type="NCBI Taxonomy" id="527326"/>
    <lineage>
        <taxon>Bacteria</taxon>
        <taxon>Bacillati</taxon>
        <taxon>Actinomycetota</taxon>
        <taxon>Actinomycetes</taxon>
        <taxon>Micrococcales</taxon>
        <taxon>Bogoriellaceae</taxon>
        <taxon>Georgenia</taxon>
    </lineage>
</organism>
<keyword evidence="1" id="KW-0812">Transmembrane</keyword>
<comment type="caution">
    <text evidence="2">The sequence shown here is derived from an EMBL/GenBank/DDBJ whole genome shotgun (WGS) entry which is preliminary data.</text>
</comment>
<feature type="transmembrane region" description="Helical" evidence="1">
    <location>
        <begin position="30"/>
        <end position="49"/>
    </location>
</feature>
<dbReference type="EMBL" id="WHJE01000166">
    <property type="protein sequence ID" value="KAE8762469.1"/>
    <property type="molecule type" value="Genomic_DNA"/>
</dbReference>
<feature type="transmembrane region" description="Helical" evidence="1">
    <location>
        <begin position="101"/>
        <end position="118"/>
    </location>
</feature>
<sequence>MRTPQSHTARENLPSRSALEDLRMPLQTKLAAAWTSFMFLYIYVDYLALYKPGFVDDILAGSVHEFETGPTFVAISLTLIAIPILMILLSTTLPARVNRTVNLVVAALYVPVSIYNAAGESWTYSYFYGLSIGLELLLLTFILRHAWTWPRRTASPATLATSLDSEPLRTPQQA</sequence>
<feature type="transmembrane region" description="Helical" evidence="1">
    <location>
        <begin position="124"/>
        <end position="143"/>
    </location>
</feature>